<keyword evidence="3" id="KW-1185">Reference proteome</keyword>
<feature type="compositionally biased region" description="Basic and acidic residues" evidence="1">
    <location>
        <begin position="292"/>
        <end position="302"/>
    </location>
</feature>
<feature type="compositionally biased region" description="Basic and acidic residues" evidence="1">
    <location>
        <begin position="136"/>
        <end position="157"/>
    </location>
</feature>
<protein>
    <submittedName>
        <fullName evidence="2">Uncharacterized protein</fullName>
    </submittedName>
</protein>
<proteinExistence type="predicted"/>
<reference evidence="2 3" key="1">
    <citation type="submission" date="2014-11" db="EMBL/GenBank/DDBJ databases">
        <authorList>
            <person name="Zhu J."/>
            <person name="Qi W."/>
            <person name="Song R."/>
        </authorList>
    </citation>
    <scope>NUCLEOTIDE SEQUENCE [LARGE SCALE GENOMIC DNA]</scope>
</reference>
<evidence type="ECO:0000313" key="3">
    <source>
        <dbReference type="Proteomes" id="UP000041254"/>
    </source>
</evidence>
<evidence type="ECO:0000256" key="1">
    <source>
        <dbReference type="SAM" id="MobiDB-lite"/>
    </source>
</evidence>
<dbReference type="InParanoid" id="A0A0G4FL35"/>
<dbReference type="EMBL" id="CDMY01000456">
    <property type="protein sequence ID" value="CEM14612.1"/>
    <property type="molecule type" value="Genomic_DNA"/>
</dbReference>
<organism evidence="2 3">
    <name type="scientific">Vitrella brassicaformis (strain CCMP3155)</name>
    <dbReference type="NCBI Taxonomy" id="1169540"/>
    <lineage>
        <taxon>Eukaryota</taxon>
        <taxon>Sar</taxon>
        <taxon>Alveolata</taxon>
        <taxon>Colpodellida</taxon>
        <taxon>Vitrellaceae</taxon>
        <taxon>Vitrella</taxon>
    </lineage>
</organism>
<sequence length="375" mass="40549">MDPEDDIYQGLDLDGGLARKRRRQSDEESGQATAEEMEALREKLQAAKSRINALQSENLILVTNMSCLYMTARNEVSRKNAKLVAKRQRIQELKAMIAQLKDRIKEVTTGGAEGDDWEAVEMEDEAHDEAPMPAIMDRETRERERDRDRERERESRGSRRGRPPPLLPSPRGSSDMDISPTSRQQGSAAAKRPPSTSPRELPQEEKGLLGEAPQYSRSNSLPSPSQPASAKPAPARPSRFDRIEAGQPKAGRDLTTTPPSRPTAGALPSDLPLAAGLGVLTESPPLKKVKKQLGDRNGRADSHAAGPPPLLPSPPTKMGGIPGVGGGLLPTPKAASSPRNNGRRPMQGARSAHSSRAPDSILGPAPSSQGKEKRR</sequence>
<dbReference type="AlphaFoldDB" id="A0A0G4FL35"/>
<dbReference type="Proteomes" id="UP000041254">
    <property type="component" value="Unassembled WGS sequence"/>
</dbReference>
<feature type="compositionally biased region" description="Pro residues" evidence="1">
    <location>
        <begin position="306"/>
        <end position="315"/>
    </location>
</feature>
<name>A0A0G4FL35_VITBC</name>
<feature type="region of interest" description="Disordered" evidence="1">
    <location>
        <begin position="109"/>
        <end position="375"/>
    </location>
</feature>
<evidence type="ECO:0000313" key="2">
    <source>
        <dbReference type="EMBL" id="CEM14612.1"/>
    </source>
</evidence>
<dbReference type="VEuPathDB" id="CryptoDB:Vbra_21414"/>
<dbReference type="OrthoDB" id="1938039at2759"/>
<accession>A0A0G4FL35</accession>
<feature type="compositionally biased region" description="Acidic residues" evidence="1">
    <location>
        <begin position="113"/>
        <end position="127"/>
    </location>
</feature>
<feature type="compositionally biased region" description="Low complexity" evidence="1">
    <location>
        <begin position="218"/>
        <end position="237"/>
    </location>
</feature>
<gene>
    <name evidence="2" type="ORF">Vbra_21414</name>
</gene>
<feature type="region of interest" description="Disordered" evidence="1">
    <location>
        <begin position="1"/>
        <end position="37"/>
    </location>
</feature>